<evidence type="ECO:0000256" key="1">
    <source>
        <dbReference type="SAM" id="MobiDB-lite"/>
    </source>
</evidence>
<feature type="compositionally biased region" description="Basic residues" evidence="1">
    <location>
        <begin position="97"/>
        <end position="107"/>
    </location>
</feature>
<feature type="compositionally biased region" description="Polar residues" evidence="1">
    <location>
        <begin position="29"/>
        <end position="47"/>
    </location>
</feature>
<keyword evidence="3" id="KW-1185">Reference proteome</keyword>
<feature type="region of interest" description="Disordered" evidence="1">
    <location>
        <begin position="82"/>
        <end position="126"/>
    </location>
</feature>
<dbReference type="InterPro" id="IPR037690">
    <property type="entry name" value="FAM204A"/>
</dbReference>
<evidence type="ECO:0000313" key="3">
    <source>
        <dbReference type="Proteomes" id="UP000579812"/>
    </source>
</evidence>
<dbReference type="Proteomes" id="UP000579812">
    <property type="component" value="Unassembled WGS sequence"/>
</dbReference>
<dbReference type="OrthoDB" id="2418792at2759"/>
<dbReference type="PANTHER" id="PTHR14386:SF2">
    <property type="entry name" value="PROTEIN FAM204A"/>
    <property type="match status" value="1"/>
</dbReference>
<sequence>MYSGLLPPGLSEADLSSDDDDDEGETAENTQGEQLSHQSDTEPHSSCVQVECNNTKTGLYNDALDDCLPGVSLDKWQKFKELQQAKDDQRMKEPQIKRKRKRRHKKGGTQNCDTEQKREPEEKQEEHWKELTQYFGINDRLKPPPCSRPPCMSGLEKSIESAIAEGDYGKAEELSDRLATRELAVKIAQAADCRDFARTKQEAEASQAARKRRKQIAWGFEAKKRWETKSNMGFM</sequence>
<feature type="compositionally biased region" description="Basic and acidic residues" evidence="1">
    <location>
        <begin position="82"/>
        <end position="96"/>
    </location>
</feature>
<feature type="region of interest" description="Disordered" evidence="1">
    <location>
        <begin position="1"/>
        <end position="47"/>
    </location>
</feature>
<evidence type="ECO:0008006" key="4">
    <source>
        <dbReference type="Google" id="ProtNLM"/>
    </source>
</evidence>
<reference evidence="2 3" key="1">
    <citation type="submission" date="2020-04" db="EMBL/GenBank/DDBJ databases">
        <title>Chromosome-level genome assembly of a cyprinid fish Onychostoma macrolepis by integration of Nanopore Sequencing, Bionano and Hi-C technology.</title>
        <authorList>
            <person name="Wang D."/>
        </authorList>
    </citation>
    <scope>NUCLEOTIDE SEQUENCE [LARGE SCALE GENOMIC DNA]</scope>
    <source>
        <strain evidence="2">SWU-2019</strain>
        <tissue evidence="2">Muscle</tissue>
    </source>
</reference>
<comment type="caution">
    <text evidence="2">The sequence shown here is derived from an EMBL/GenBank/DDBJ whole genome shotgun (WGS) entry which is preliminary data.</text>
</comment>
<name>A0A7J6CEF3_9TELE</name>
<accession>A0A7J6CEF3</accession>
<organism evidence="2 3">
    <name type="scientific">Onychostoma macrolepis</name>
    <dbReference type="NCBI Taxonomy" id="369639"/>
    <lineage>
        <taxon>Eukaryota</taxon>
        <taxon>Metazoa</taxon>
        <taxon>Chordata</taxon>
        <taxon>Craniata</taxon>
        <taxon>Vertebrata</taxon>
        <taxon>Euteleostomi</taxon>
        <taxon>Actinopterygii</taxon>
        <taxon>Neopterygii</taxon>
        <taxon>Teleostei</taxon>
        <taxon>Ostariophysi</taxon>
        <taxon>Cypriniformes</taxon>
        <taxon>Cyprinidae</taxon>
        <taxon>Acrossocheilinae</taxon>
        <taxon>Onychostoma</taxon>
    </lineage>
</organism>
<dbReference type="AlphaFoldDB" id="A0A7J6CEF3"/>
<dbReference type="PANTHER" id="PTHR14386">
    <property type="entry name" value="PROTEIN FAM204A"/>
    <property type="match status" value="1"/>
</dbReference>
<proteinExistence type="predicted"/>
<gene>
    <name evidence="2" type="ORF">G5714_013350</name>
</gene>
<evidence type="ECO:0000313" key="2">
    <source>
        <dbReference type="EMBL" id="KAF4105688.1"/>
    </source>
</evidence>
<feature type="compositionally biased region" description="Acidic residues" evidence="1">
    <location>
        <begin position="15"/>
        <end position="26"/>
    </location>
</feature>
<dbReference type="EMBL" id="JAAMOB010000013">
    <property type="protein sequence ID" value="KAF4105688.1"/>
    <property type="molecule type" value="Genomic_DNA"/>
</dbReference>
<feature type="compositionally biased region" description="Basic and acidic residues" evidence="1">
    <location>
        <begin position="114"/>
        <end position="126"/>
    </location>
</feature>
<protein>
    <recommendedName>
        <fullName evidence="4">Protein FAM204A</fullName>
    </recommendedName>
</protein>